<dbReference type="Pfam" id="PF13591">
    <property type="entry name" value="MerR_2"/>
    <property type="match status" value="1"/>
</dbReference>
<name>A0A1I0WBA2_9BACT</name>
<gene>
    <name evidence="2" type="ORF">SAMN04489723_10234</name>
</gene>
<dbReference type="RefSeq" id="WP_092894606.1">
    <property type="nucleotide sequence ID" value="NZ_FOKK01000002.1"/>
</dbReference>
<feature type="coiled-coil region" evidence="1">
    <location>
        <begin position="71"/>
        <end position="98"/>
    </location>
</feature>
<proteinExistence type="predicted"/>
<reference evidence="2 3" key="1">
    <citation type="submission" date="2016-10" db="EMBL/GenBank/DDBJ databases">
        <authorList>
            <person name="de Groot N.N."/>
        </authorList>
    </citation>
    <scope>NUCLEOTIDE SEQUENCE [LARGE SCALE GENOMIC DNA]</scope>
    <source>
        <strain evidence="2 3">DSM 23399</strain>
    </source>
</reference>
<organism evidence="2 3">
    <name type="scientific">Algoriphagus aquimarinus</name>
    <dbReference type="NCBI Taxonomy" id="237018"/>
    <lineage>
        <taxon>Bacteria</taxon>
        <taxon>Pseudomonadati</taxon>
        <taxon>Bacteroidota</taxon>
        <taxon>Cytophagia</taxon>
        <taxon>Cytophagales</taxon>
        <taxon>Cyclobacteriaceae</taxon>
        <taxon>Algoriphagus</taxon>
    </lineage>
</organism>
<protein>
    <submittedName>
        <fullName evidence="2">MerR HTH family regulatory protein</fullName>
    </submittedName>
</protein>
<evidence type="ECO:0000256" key="1">
    <source>
        <dbReference type="SAM" id="Coils"/>
    </source>
</evidence>
<dbReference type="Gene3D" id="1.10.1660.10">
    <property type="match status" value="1"/>
</dbReference>
<evidence type="ECO:0000313" key="3">
    <source>
        <dbReference type="Proteomes" id="UP000198790"/>
    </source>
</evidence>
<keyword evidence="3" id="KW-1185">Reference proteome</keyword>
<dbReference type="OrthoDB" id="1494789at2"/>
<keyword evidence="1" id="KW-0175">Coiled coil</keyword>
<dbReference type="AlphaFoldDB" id="A0A1I0WBA2"/>
<sequence>MAQQELIVIETLCSHYEIEVSFVDSLYSLGLIEIHTVEQTRFISEEKVADLEKMIRIHQELEVNPEGIDVIFNLLRKVDDLKSELTATQNRLRRYELENQ</sequence>
<accession>A0A1I0WBA2</accession>
<evidence type="ECO:0000313" key="2">
    <source>
        <dbReference type="EMBL" id="SFA85999.1"/>
    </source>
</evidence>
<dbReference type="Proteomes" id="UP000198790">
    <property type="component" value="Unassembled WGS sequence"/>
</dbReference>
<dbReference type="EMBL" id="FOKK01000002">
    <property type="protein sequence ID" value="SFA85999.1"/>
    <property type="molecule type" value="Genomic_DNA"/>
</dbReference>
<dbReference type="STRING" id="237018.SAMN04489723_10234"/>